<evidence type="ECO:0000313" key="1">
    <source>
        <dbReference type="EMBL" id="MBF9233060.1"/>
    </source>
</evidence>
<proteinExistence type="predicted"/>
<dbReference type="RefSeq" id="WP_196271038.1">
    <property type="nucleotide sequence ID" value="NZ_JADQDO010000002.1"/>
</dbReference>
<dbReference type="Proteomes" id="UP000599312">
    <property type="component" value="Unassembled WGS sequence"/>
</dbReference>
<reference evidence="1" key="1">
    <citation type="submission" date="2020-11" db="EMBL/GenBank/DDBJ databases">
        <authorList>
            <person name="Kim M.K."/>
        </authorList>
    </citation>
    <scope>NUCLEOTIDE SEQUENCE</scope>
    <source>
        <strain evidence="1">BT350</strain>
    </source>
</reference>
<protein>
    <submittedName>
        <fullName evidence="1">Uncharacterized protein</fullName>
    </submittedName>
</protein>
<organism evidence="1 2">
    <name type="scientific">Microvirga alba</name>
    <dbReference type="NCBI Taxonomy" id="2791025"/>
    <lineage>
        <taxon>Bacteria</taxon>
        <taxon>Pseudomonadati</taxon>
        <taxon>Pseudomonadota</taxon>
        <taxon>Alphaproteobacteria</taxon>
        <taxon>Hyphomicrobiales</taxon>
        <taxon>Methylobacteriaceae</taxon>
        <taxon>Microvirga</taxon>
    </lineage>
</organism>
<comment type="caution">
    <text evidence="1">The sequence shown here is derived from an EMBL/GenBank/DDBJ whole genome shotgun (WGS) entry which is preliminary data.</text>
</comment>
<accession>A0A931FMX8</accession>
<dbReference type="EMBL" id="JADQDO010000002">
    <property type="protein sequence ID" value="MBF9233060.1"/>
    <property type="molecule type" value="Genomic_DNA"/>
</dbReference>
<evidence type="ECO:0000313" key="2">
    <source>
        <dbReference type="Proteomes" id="UP000599312"/>
    </source>
</evidence>
<dbReference type="AlphaFoldDB" id="A0A931FMX8"/>
<keyword evidence="2" id="KW-1185">Reference proteome</keyword>
<name>A0A931FMX8_9HYPH</name>
<sequence>MGGGSLSDPRYRPRRPRRPRTALVMLAAGAWLSGTSAIGAHDWYPPWCCDDKDCRALSEEKGETVREAPDGWHLWDGRIAARGSAKLSPDRKFHLCEEATTSAIICFFVPPGSS</sequence>
<gene>
    <name evidence="1" type="ORF">I2H38_06670</name>
</gene>